<comment type="caution">
    <text evidence="1">The sequence shown here is derived from an EMBL/GenBank/DDBJ whole genome shotgun (WGS) entry which is preliminary data.</text>
</comment>
<accession>A0ABP3TEH0</accession>
<dbReference type="EMBL" id="BAAAET010000003">
    <property type="protein sequence ID" value="GAA0695375.1"/>
    <property type="molecule type" value="Genomic_DNA"/>
</dbReference>
<evidence type="ECO:0000313" key="1">
    <source>
        <dbReference type="EMBL" id="GAA0695375.1"/>
    </source>
</evidence>
<dbReference type="Proteomes" id="UP001499915">
    <property type="component" value="Unassembled WGS sequence"/>
</dbReference>
<protein>
    <submittedName>
        <fullName evidence="1">Uncharacterized protein</fullName>
    </submittedName>
</protein>
<organism evidence="1 2">
    <name type="scientific">Marinobacterium maritimum</name>
    <dbReference type="NCBI Taxonomy" id="500162"/>
    <lineage>
        <taxon>Bacteria</taxon>
        <taxon>Pseudomonadati</taxon>
        <taxon>Pseudomonadota</taxon>
        <taxon>Gammaproteobacteria</taxon>
        <taxon>Oceanospirillales</taxon>
        <taxon>Oceanospirillaceae</taxon>
        <taxon>Marinobacterium</taxon>
    </lineage>
</organism>
<evidence type="ECO:0000313" key="2">
    <source>
        <dbReference type="Proteomes" id="UP001499915"/>
    </source>
</evidence>
<proteinExistence type="predicted"/>
<gene>
    <name evidence="1" type="ORF">GCM10009104_23850</name>
</gene>
<reference evidence="2" key="1">
    <citation type="journal article" date="2019" name="Int. J. Syst. Evol. Microbiol.">
        <title>The Global Catalogue of Microorganisms (GCM) 10K type strain sequencing project: providing services to taxonomists for standard genome sequencing and annotation.</title>
        <authorList>
            <consortium name="The Broad Institute Genomics Platform"/>
            <consortium name="The Broad Institute Genome Sequencing Center for Infectious Disease"/>
            <person name="Wu L."/>
            <person name="Ma J."/>
        </authorList>
    </citation>
    <scope>NUCLEOTIDE SEQUENCE [LARGE SCALE GENOMIC DNA]</scope>
    <source>
        <strain evidence="2">JCM 15134</strain>
    </source>
</reference>
<keyword evidence="2" id="KW-1185">Reference proteome</keyword>
<sequence length="71" mass="8286">MELVKIQRLRLKVMLLRDAKHLPSRAVDKLDTVFLVEAGDKITSQIQILPLSFHFFIYGTKPLRLSIETRH</sequence>
<name>A0ABP3TEH0_9GAMM</name>